<dbReference type="AlphaFoldDB" id="A0A0K8PQA0"/>
<feature type="transmembrane region" description="Helical" evidence="1">
    <location>
        <begin position="58"/>
        <end position="77"/>
    </location>
</feature>
<proteinExistence type="predicted"/>
<keyword evidence="1" id="KW-0472">Membrane</keyword>
<sequence>MTGLFDSTSGVLGRRLFTTTWVPVFVFGALVTVLVLSATGWSETRGRWDSLSADLRGLAIVLFLAVTVLLTQLFAALRPGVIRLFEGYWDTVPLLRRIARRCARRLDDPVERSRRPWSLPAPEEMLPTRFGNIIRAAEQEARRYGMDAATAWPRLYVTLPETFTAHFAAASGAVDLAVTISSLGAVFAVVCGVFAAVALPWYAAVCCAGGGVLTCWLGHQAAVRAAVAYGELIRTAFDVHRWLLLDAMGLTRPTSLSAEREQWRQIHQVWQRGVPDAGQAHLLGYPPVSEQQSDQGQVPST</sequence>
<evidence type="ECO:0000313" key="2">
    <source>
        <dbReference type="EMBL" id="GAP49898.1"/>
    </source>
</evidence>
<dbReference type="PATRIC" id="fig|146537.3.peg.5011"/>
<keyword evidence="1" id="KW-1133">Transmembrane helix</keyword>
<name>A0A0K8PQA0_STRAJ</name>
<reference evidence="2" key="1">
    <citation type="journal article" date="2015" name="Genome Announc.">
        <title>Draft Genome Sequence of Thiostrepton-Producing Streptomyces azureus ATCC 14921.</title>
        <authorList>
            <person name="Sakihara K."/>
            <person name="Maeda J."/>
            <person name="Tashiro K."/>
            <person name="Fujino Y."/>
            <person name="Kuhara S."/>
            <person name="Ohshima T."/>
            <person name="Ogata S."/>
            <person name="Doi K."/>
        </authorList>
    </citation>
    <scope>NUCLEOTIDE SEQUENCE [LARGE SCALE GENOMIC DNA]</scope>
    <source>
        <strain evidence="2">ATCC14921</strain>
    </source>
</reference>
<accession>A0A0K8PQA0</accession>
<protein>
    <submittedName>
        <fullName evidence="2">Uncharacterized protein</fullName>
    </submittedName>
</protein>
<organism evidence="2 3">
    <name type="scientific">Streptomyces azureus</name>
    <dbReference type="NCBI Taxonomy" id="146537"/>
    <lineage>
        <taxon>Bacteria</taxon>
        <taxon>Bacillati</taxon>
        <taxon>Actinomycetota</taxon>
        <taxon>Actinomycetes</taxon>
        <taxon>Kitasatosporales</taxon>
        <taxon>Streptomycetaceae</taxon>
        <taxon>Streptomyces</taxon>
    </lineage>
</organism>
<dbReference type="RefSeq" id="WP_059419966.1">
    <property type="nucleotide sequence ID" value="NZ_DF968318.1"/>
</dbReference>
<keyword evidence="1" id="KW-0812">Transmembrane</keyword>
<dbReference type="OrthoDB" id="529448at2"/>
<evidence type="ECO:0000256" key="1">
    <source>
        <dbReference type="SAM" id="Phobius"/>
    </source>
</evidence>
<gene>
    <name evidence="2" type="ORF">SAZU_4760</name>
</gene>
<keyword evidence="3" id="KW-1185">Reference proteome</keyword>
<dbReference type="EMBL" id="DF968318">
    <property type="protein sequence ID" value="GAP49898.1"/>
    <property type="molecule type" value="Genomic_DNA"/>
</dbReference>
<evidence type="ECO:0000313" key="3">
    <source>
        <dbReference type="Proteomes" id="UP000053859"/>
    </source>
</evidence>
<dbReference type="Proteomes" id="UP000053859">
    <property type="component" value="Unassembled WGS sequence"/>
</dbReference>
<feature type="transmembrane region" description="Helical" evidence="1">
    <location>
        <begin position="176"/>
        <end position="203"/>
    </location>
</feature>
<feature type="transmembrane region" description="Helical" evidence="1">
    <location>
        <begin position="21"/>
        <end position="38"/>
    </location>
</feature>